<reference evidence="2" key="1">
    <citation type="journal article" date="2019" name="Int. J. Syst. Evol. Microbiol.">
        <title>The Global Catalogue of Microorganisms (GCM) 10K type strain sequencing project: providing services to taxonomists for standard genome sequencing and annotation.</title>
        <authorList>
            <consortium name="The Broad Institute Genomics Platform"/>
            <consortium name="The Broad Institute Genome Sequencing Center for Infectious Disease"/>
            <person name="Wu L."/>
            <person name="Ma J."/>
        </authorList>
    </citation>
    <scope>NUCLEOTIDE SEQUENCE [LARGE SCALE GENOMIC DNA]</scope>
    <source>
        <strain evidence="2">CCUG 49571</strain>
    </source>
</reference>
<keyword evidence="2" id="KW-1185">Reference proteome</keyword>
<dbReference type="RefSeq" id="WP_378102480.1">
    <property type="nucleotide sequence ID" value="NZ_JBHSEP010000031.1"/>
</dbReference>
<dbReference type="EMBL" id="JBHSEP010000031">
    <property type="protein sequence ID" value="MFC4601848.1"/>
    <property type="molecule type" value="Genomic_DNA"/>
</dbReference>
<evidence type="ECO:0000313" key="1">
    <source>
        <dbReference type="EMBL" id="MFC4601848.1"/>
    </source>
</evidence>
<evidence type="ECO:0000313" key="2">
    <source>
        <dbReference type="Proteomes" id="UP001596028"/>
    </source>
</evidence>
<sequence length="134" mass="14919">MSSLFRQAGQGGRLYGTSPERIAFLRGVMEEGPADGLNPLKSEWDAPSAGVQDEYYGFNQPSCRMYNMKPGIRYRWMRSTPECQEAVRTRTASLAFVQQLSCTGGLALKRHVLTNPWAGSEAGPEPKESRLFDL</sequence>
<proteinExistence type="predicted"/>
<organism evidence="1 2">
    <name type="scientific">Cohnella hongkongensis</name>
    <dbReference type="NCBI Taxonomy" id="178337"/>
    <lineage>
        <taxon>Bacteria</taxon>
        <taxon>Bacillati</taxon>
        <taxon>Bacillota</taxon>
        <taxon>Bacilli</taxon>
        <taxon>Bacillales</taxon>
        <taxon>Paenibacillaceae</taxon>
        <taxon>Cohnella</taxon>
    </lineage>
</organism>
<accession>A0ABV9FIP0</accession>
<dbReference type="Proteomes" id="UP001596028">
    <property type="component" value="Unassembled WGS sequence"/>
</dbReference>
<comment type="caution">
    <text evidence="1">The sequence shown here is derived from an EMBL/GenBank/DDBJ whole genome shotgun (WGS) entry which is preliminary data.</text>
</comment>
<gene>
    <name evidence="1" type="ORF">ACFO3S_26665</name>
</gene>
<name>A0ABV9FIP0_9BACL</name>
<protein>
    <submittedName>
        <fullName evidence="1">Uncharacterized protein</fullName>
    </submittedName>
</protein>